<evidence type="ECO:0000313" key="4">
    <source>
        <dbReference type="Proteomes" id="UP000779900"/>
    </source>
</evidence>
<evidence type="ECO:0000313" key="3">
    <source>
        <dbReference type="EMBL" id="MBM3332689.1"/>
    </source>
</evidence>
<evidence type="ECO:0000259" key="2">
    <source>
        <dbReference type="Pfam" id="PF03781"/>
    </source>
</evidence>
<dbReference type="Gene3D" id="3.90.1580.10">
    <property type="entry name" value="paralog of FGE (formylglycine-generating enzyme)"/>
    <property type="match status" value="2"/>
</dbReference>
<feature type="region of interest" description="Disordered" evidence="1">
    <location>
        <begin position="308"/>
        <end position="359"/>
    </location>
</feature>
<name>A0A937XHP4_UNCW3</name>
<gene>
    <name evidence="3" type="ORF">FJY68_12730</name>
</gene>
<organism evidence="3 4">
    <name type="scientific">candidate division WOR-3 bacterium</name>
    <dbReference type="NCBI Taxonomy" id="2052148"/>
    <lineage>
        <taxon>Bacteria</taxon>
        <taxon>Bacteria division WOR-3</taxon>
    </lineage>
</organism>
<dbReference type="AlphaFoldDB" id="A0A937XHP4"/>
<feature type="domain" description="Sulfatase-modifying factor enzyme-like" evidence="2">
    <location>
        <begin position="366"/>
        <end position="580"/>
    </location>
</feature>
<proteinExistence type="predicted"/>
<accession>A0A937XHP4</accession>
<comment type="caution">
    <text evidence="3">The sequence shown here is derived from an EMBL/GenBank/DDBJ whole genome shotgun (WGS) entry which is preliminary data.</text>
</comment>
<dbReference type="Proteomes" id="UP000779900">
    <property type="component" value="Unassembled WGS sequence"/>
</dbReference>
<protein>
    <submittedName>
        <fullName evidence="3">Formylglycine-generating enzyme family protein</fullName>
    </submittedName>
</protein>
<dbReference type="PANTHER" id="PTHR23150:SF19">
    <property type="entry name" value="FORMYLGLYCINE-GENERATING ENZYME"/>
    <property type="match status" value="1"/>
</dbReference>
<dbReference type="SUPFAM" id="SSF56436">
    <property type="entry name" value="C-type lectin-like"/>
    <property type="match status" value="2"/>
</dbReference>
<feature type="domain" description="Sulfatase-modifying factor enzyme-like" evidence="2">
    <location>
        <begin position="64"/>
        <end position="300"/>
    </location>
</feature>
<dbReference type="GO" id="GO:0120147">
    <property type="term" value="F:formylglycine-generating oxidase activity"/>
    <property type="evidence" value="ECO:0007669"/>
    <property type="project" value="TreeGrafter"/>
</dbReference>
<dbReference type="PANTHER" id="PTHR23150">
    <property type="entry name" value="SULFATASE MODIFYING FACTOR 1, 2"/>
    <property type="match status" value="1"/>
</dbReference>
<dbReference type="InterPro" id="IPR016187">
    <property type="entry name" value="CTDL_fold"/>
</dbReference>
<dbReference type="InterPro" id="IPR042095">
    <property type="entry name" value="SUMF_sf"/>
</dbReference>
<dbReference type="EMBL" id="VGIR01000118">
    <property type="protein sequence ID" value="MBM3332689.1"/>
    <property type="molecule type" value="Genomic_DNA"/>
</dbReference>
<evidence type="ECO:0000256" key="1">
    <source>
        <dbReference type="SAM" id="MobiDB-lite"/>
    </source>
</evidence>
<sequence>MNRKAGVVDEFVRLVGGVAAIVVTLTPLSTFAAEDESTEGIWRPLGKNAQGYEECLWLRDSSVMVKVPAGVFTMGSDGDQPCEKPAHEVYLDEFWIDKCEVTNRQYKRFCDATERKYPRDPDDFDVPDYFKSRPDYPVVNVSWEDADAYCSWAGKRLPTEAEWEKAARGTDARKYPWGSRRPGSSRHGNFADDALGRWHPGWPRINGYDDGYSNTAPVGSFALGASPYGCMDMAGNVYEWCSDYYSDDYFGGSTKNPTGPRSGSSRVIRSSSWSRAGDVLCVRRSSNQASCRTEGLGFRCCGPAIPNSQRAVVEPEPPRRGSPDATHPTQEGNDTMPPMDLSPPDAGAGALPASNEQKWQRDGSVMVRVLGGNFTMGSDRGESDEKPTREVNIAEFWIDRCEVTNRQYKHFCDATNRVYPSDPGFPGMSSYFRNRPDYPVVNVSFDDAQAYCEWAGKRLPTEAEWEKAARGIDQRTYPWGEWDPNNARCNSSSKADGYAYTAPVGSFPAGASPCGALDMAGNVREWCKVVHDYTINREMIVQARSVQRGGSADLPDAALRCSSRSWRPARGDYIGFRCCR</sequence>
<reference evidence="3" key="1">
    <citation type="submission" date="2019-03" db="EMBL/GenBank/DDBJ databases">
        <title>Lake Tanganyika Metagenome-Assembled Genomes (MAGs).</title>
        <authorList>
            <person name="Tran P."/>
        </authorList>
    </citation>
    <scope>NUCLEOTIDE SEQUENCE</scope>
    <source>
        <strain evidence="3">K_DeepCast_150m_m2_040</strain>
    </source>
</reference>
<dbReference type="Pfam" id="PF03781">
    <property type="entry name" value="FGE-sulfatase"/>
    <property type="match status" value="2"/>
</dbReference>
<dbReference type="InterPro" id="IPR005532">
    <property type="entry name" value="SUMF_dom"/>
</dbReference>
<dbReference type="InterPro" id="IPR051043">
    <property type="entry name" value="Sulfatase_Mod_Factor_Kinase"/>
</dbReference>